<dbReference type="SMART" id="SM00990">
    <property type="entry name" value="VRR_NUC"/>
    <property type="match status" value="1"/>
</dbReference>
<evidence type="ECO:0000256" key="5">
    <source>
        <dbReference type="ARBA" id="ARBA00012029"/>
    </source>
</evidence>
<dbReference type="Pfam" id="PF08774">
    <property type="entry name" value="VRR_NUC"/>
    <property type="match status" value="1"/>
</dbReference>
<dbReference type="EMBL" id="JAERTZ010000018">
    <property type="protein sequence ID" value="MBL1377146.1"/>
    <property type="molecule type" value="Genomic_DNA"/>
</dbReference>
<keyword evidence="9" id="KW-0460">Magnesium</keyword>
<keyword evidence="6" id="KW-0540">Nuclease</keyword>
<dbReference type="InterPro" id="IPR014883">
    <property type="entry name" value="VRR_NUC"/>
</dbReference>
<evidence type="ECO:0000256" key="1">
    <source>
        <dbReference type="ARBA" id="ARBA00000983"/>
    </source>
</evidence>
<proteinExistence type="inferred from homology"/>
<evidence type="ECO:0000256" key="3">
    <source>
        <dbReference type="ARBA" id="ARBA00001946"/>
    </source>
</evidence>
<gene>
    <name evidence="12" type="ORF">JKV55_07345</name>
</gene>
<evidence type="ECO:0000313" key="13">
    <source>
        <dbReference type="Proteomes" id="UP000638570"/>
    </source>
</evidence>
<comment type="catalytic activity">
    <reaction evidence="1">
        <text>Hydrolytically removes 5'-nucleotides successively from the 3'-hydroxy termini of 3'-hydroxy-terminated oligonucleotides.</text>
        <dbReference type="EC" id="3.1.4.1"/>
    </reaction>
</comment>
<keyword evidence="8" id="KW-0378">Hydrolase</keyword>
<evidence type="ECO:0000256" key="7">
    <source>
        <dbReference type="ARBA" id="ARBA00022723"/>
    </source>
</evidence>
<dbReference type="RefSeq" id="WP_202083734.1">
    <property type="nucleotide sequence ID" value="NZ_JAERTZ010000018.1"/>
</dbReference>
<comment type="caution">
    <text evidence="12">The sequence shown here is derived from an EMBL/GenBank/DDBJ whole genome shotgun (WGS) entry which is preliminary data.</text>
</comment>
<organism evidence="12 13">
    <name type="scientific">Zobellella iuensis</name>
    <dbReference type="NCBI Taxonomy" id="2803811"/>
    <lineage>
        <taxon>Bacteria</taxon>
        <taxon>Pseudomonadati</taxon>
        <taxon>Pseudomonadota</taxon>
        <taxon>Gammaproteobacteria</taxon>
        <taxon>Aeromonadales</taxon>
        <taxon>Aeromonadaceae</taxon>
        <taxon>Zobellella</taxon>
    </lineage>
</organism>
<reference evidence="13" key="1">
    <citation type="submission" date="2021-01" db="EMBL/GenBank/DDBJ databases">
        <title>Genome public.</title>
        <authorList>
            <person name="Liu C."/>
            <person name="Sun Q."/>
        </authorList>
    </citation>
    <scope>NUCLEOTIDE SEQUENCE [LARGE SCALE GENOMIC DNA]</scope>
    <source>
        <strain evidence="13">CGMCC 1.18722</strain>
    </source>
</reference>
<dbReference type="PANTHER" id="PTHR15749">
    <property type="entry name" value="FANCONI-ASSOCIATED NUCLEASE 1"/>
    <property type="match status" value="1"/>
</dbReference>
<evidence type="ECO:0000256" key="10">
    <source>
        <dbReference type="ARBA" id="ARBA00023211"/>
    </source>
</evidence>
<dbReference type="Gene3D" id="3.40.1350.10">
    <property type="match status" value="1"/>
</dbReference>
<evidence type="ECO:0000256" key="6">
    <source>
        <dbReference type="ARBA" id="ARBA00022722"/>
    </source>
</evidence>
<dbReference type="PANTHER" id="PTHR15749:SF4">
    <property type="entry name" value="FANCONI-ASSOCIATED NUCLEASE 1"/>
    <property type="match status" value="1"/>
</dbReference>
<dbReference type="InterPro" id="IPR040603">
    <property type="entry name" value="FAN1_SAP_bact"/>
</dbReference>
<protein>
    <recommendedName>
        <fullName evidence="5">phosphodiesterase I</fullName>
        <ecNumber evidence="5">3.1.4.1</ecNumber>
    </recommendedName>
</protein>
<comment type="cofactor">
    <cofactor evidence="3">
        <name>Mg(2+)</name>
        <dbReference type="ChEBI" id="CHEBI:18420"/>
    </cofactor>
</comment>
<evidence type="ECO:0000256" key="9">
    <source>
        <dbReference type="ARBA" id="ARBA00022842"/>
    </source>
</evidence>
<dbReference type="InterPro" id="IPR033315">
    <property type="entry name" value="Fan1-like"/>
</dbReference>
<dbReference type="Pfam" id="PF21315">
    <property type="entry name" value="FAN1_HTH"/>
    <property type="match status" value="1"/>
</dbReference>
<name>A0ABS1QRQ5_9GAMM</name>
<keyword evidence="7" id="KW-0479">Metal-binding</keyword>
<dbReference type="InterPro" id="IPR011856">
    <property type="entry name" value="tRNA_endonuc-like_dom_sf"/>
</dbReference>
<evidence type="ECO:0000256" key="2">
    <source>
        <dbReference type="ARBA" id="ARBA00001936"/>
    </source>
</evidence>
<accession>A0ABS1QRQ5</accession>
<dbReference type="InterPro" id="IPR049125">
    <property type="entry name" value="FAN1-like_WH"/>
</dbReference>
<dbReference type="Pfam" id="PF18081">
    <property type="entry name" value="FANC_SAP"/>
    <property type="match status" value="1"/>
</dbReference>
<dbReference type="Proteomes" id="UP000638570">
    <property type="component" value="Unassembled WGS sequence"/>
</dbReference>
<evidence type="ECO:0000256" key="4">
    <source>
        <dbReference type="ARBA" id="ARBA00005533"/>
    </source>
</evidence>
<keyword evidence="13" id="KW-1185">Reference proteome</keyword>
<evidence type="ECO:0000259" key="11">
    <source>
        <dbReference type="SMART" id="SM00990"/>
    </source>
</evidence>
<comment type="similarity">
    <text evidence="4">Belongs to the FAN1 family.</text>
</comment>
<comment type="cofactor">
    <cofactor evidence="2">
        <name>Mn(2+)</name>
        <dbReference type="ChEBI" id="CHEBI:29035"/>
    </cofactor>
</comment>
<keyword evidence="10" id="KW-0464">Manganese</keyword>
<sequence>MATVKRPAPASLADPYYYLVNARTLVGWVLEHHGDLLLDGEKAQLAAWLGAGREARALLVRMVMRKGEHFRLSRLRYPEIGAPAPVAEELVSLGLVQSRTPIPVEELTDLLTLAELNRCFAGAFAEAGLVRANKGVKRDWLRARPEYATPRPFADWWPASQDRLLSLACMPLFERLRLMFFGNLHQDWSEFVLTELGSQRYESVAFTPESRAFHHRAEVDHYLVLHRLRERLEQGEAPATLLEALPAPLDNDWLAARRAKLMYQLARAAEKAGDGDTALRAYRHSDDREARVRQARLLERRGDHGDAFALAQAGLAQPRDEAELQGMTRLYRRLYKKVGGPAPAPVTEAPVVTRTLTLPASEERVERLAAKALAGPDTPVYYVENQLFNGLLALLCWEALYAPLPGAFFHPFHAGPVDLYRPGFAERRQDLLAACLARLENGSYRPAILARYRQKLGISCPLLAWPALSEPLLARVLSCIPPAHLKAIFTRLLSDLRGHGSGLPDLIRFLPDGGYELVEVKGPGDRLQDNQRRWLAFFHQQGIAASVCQVRWSP</sequence>
<evidence type="ECO:0000313" key="12">
    <source>
        <dbReference type="EMBL" id="MBL1377146.1"/>
    </source>
</evidence>
<evidence type="ECO:0000256" key="8">
    <source>
        <dbReference type="ARBA" id="ARBA00022801"/>
    </source>
</evidence>
<dbReference type="EC" id="3.1.4.1" evidence="5"/>
<feature type="domain" description="VRR-NUC" evidence="11">
    <location>
        <begin position="439"/>
        <end position="552"/>
    </location>
</feature>